<evidence type="ECO:0000259" key="8">
    <source>
        <dbReference type="PROSITE" id="PS51910"/>
    </source>
</evidence>
<gene>
    <name evidence="9" type="ORF">CfP315_0844</name>
</gene>
<dbReference type="CDD" id="cd00118">
    <property type="entry name" value="LysM"/>
    <property type="match status" value="1"/>
</dbReference>
<dbReference type="Gene3D" id="3.20.20.80">
    <property type="entry name" value="Glycosidases"/>
    <property type="match status" value="1"/>
</dbReference>
<evidence type="ECO:0000256" key="2">
    <source>
        <dbReference type="ARBA" id="ARBA00022801"/>
    </source>
</evidence>
<dbReference type="PROSITE" id="PS51782">
    <property type="entry name" value="LYSM"/>
    <property type="match status" value="1"/>
</dbReference>
<dbReference type="InterPro" id="IPR017853">
    <property type="entry name" value="GH"/>
</dbReference>
<dbReference type="Pfam" id="PF01476">
    <property type="entry name" value="LysM"/>
    <property type="match status" value="1"/>
</dbReference>
<dbReference type="GO" id="GO:0005975">
    <property type="term" value="P:carbohydrate metabolic process"/>
    <property type="evidence" value="ECO:0007669"/>
    <property type="project" value="InterPro"/>
</dbReference>
<dbReference type="PANTHER" id="PTHR46066:SF2">
    <property type="entry name" value="CHITINASE DOMAIN-CONTAINING PROTEIN 1"/>
    <property type="match status" value="1"/>
</dbReference>
<dbReference type="InterPro" id="IPR011583">
    <property type="entry name" value="Chitinase_II/V-like_cat"/>
</dbReference>
<dbReference type="Gene3D" id="3.10.50.10">
    <property type="match status" value="1"/>
</dbReference>
<feature type="domain" description="SLH" evidence="6">
    <location>
        <begin position="453"/>
        <end position="515"/>
    </location>
</feature>
<evidence type="ECO:0000256" key="4">
    <source>
        <dbReference type="RuleBase" id="RU000489"/>
    </source>
</evidence>
<dbReference type="InterPro" id="IPR029070">
    <property type="entry name" value="Chitinase_insertion_sf"/>
</dbReference>
<dbReference type="AlphaFoldDB" id="A0AA48I1V1"/>
<comment type="similarity">
    <text evidence="5">Belongs to the glycosyl hydrolase 18 family.</text>
</comment>
<accession>A0AA48I1V1</accession>
<organism evidence="9">
    <name type="scientific">Candidatus Improbicoccus pseudotrichonymphae</name>
    <dbReference type="NCBI Taxonomy" id="3033792"/>
    <lineage>
        <taxon>Bacteria</taxon>
        <taxon>Bacillati</taxon>
        <taxon>Bacillota</taxon>
        <taxon>Clostridia</taxon>
        <taxon>Candidatus Improbicoccus</taxon>
    </lineage>
</organism>
<dbReference type="SMART" id="SM00636">
    <property type="entry name" value="Glyco_18"/>
    <property type="match status" value="1"/>
</dbReference>
<dbReference type="PROSITE" id="PS51910">
    <property type="entry name" value="GH18_2"/>
    <property type="match status" value="1"/>
</dbReference>
<dbReference type="InterPro" id="IPR001119">
    <property type="entry name" value="SLH_dom"/>
</dbReference>
<evidence type="ECO:0000313" key="9">
    <source>
        <dbReference type="EMBL" id="BED92237.1"/>
    </source>
</evidence>
<protein>
    <submittedName>
        <fullName evidence="9">Spore germination protein YaaH</fullName>
    </submittedName>
</protein>
<keyword evidence="2 4" id="KW-0378">Hydrolase</keyword>
<evidence type="ECO:0000259" key="7">
    <source>
        <dbReference type="PROSITE" id="PS51782"/>
    </source>
</evidence>
<dbReference type="PANTHER" id="PTHR46066">
    <property type="entry name" value="CHITINASE DOMAIN-CONTAINING PROTEIN 1 FAMILY MEMBER"/>
    <property type="match status" value="1"/>
</dbReference>
<dbReference type="EMBL" id="AP027924">
    <property type="protein sequence ID" value="BED92237.1"/>
    <property type="molecule type" value="Genomic_DNA"/>
</dbReference>
<keyword evidence="1" id="KW-0677">Repeat</keyword>
<dbReference type="SUPFAM" id="SSF54106">
    <property type="entry name" value="LysM domain"/>
    <property type="match status" value="1"/>
</dbReference>
<dbReference type="InterPro" id="IPR036779">
    <property type="entry name" value="LysM_dom_sf"/>
</dbReference>
<evidence type="ECO:0000256" key="5">
    <source>
        <dbReference type="RuleBase" id="RU004453"/>
    </source>
</evidence>
<dbReference type="Pfam" id="PF00395">
    <property type="entry name" value="SLH"/>
    <property type="match status" value="2"/>
</dbReference>
<dbReference type="GO" id="GO:0004553">
    <property type="term" value="F:hydrolase activity, hydrolyzing O-glycosyl compounds"/>
    <property type="evidence" value="ECO:0007669"/>
    <property type="project" value="InterPro"/>
</dbReference>
<dbReference type="PROSITE" id="PS51272">
    <property type="entry name" value="SLH"/>
    <property type="match status" value="1"/>
</dbReference>
<dbReference type="GO" id="GO:0008061">
    <property type="term" value="F:chitin binding"/>
    <property type="evidence" value="ECO:0007669"/>
    <property type="project" value="InterPro"/>
</dbReference>
<dbReference type="InterPro" id="IPR018392">
    <property type="entry name" value="LysM"/>
</dbReference>
<dbReference type="SMART" id="SM00257">
    <property type="entry name" value="LysM"/>
    <property type="match status" value="1"/>
</dbReference>
<keyword evidence="3 4" id="KW-0326">Glycosidase</keyword>
<sequence>MNGYLNNKHIIQQNESLYSIAEKYKTTPENLMKLNPQIQNVKNLQIGQEIYVPFKHISLSYLFGNNSDEYEKLVGITGNSLNVVSPDFFEISDDGNLILANSDKLNKNFIDNMHSQDIKVVPFLTNNWNRNAGSKALDNIEGLTNQIVSAVNEYNLDGVNIDIENVDENYRDKYVDFTKTLKNKLPKNKTVSVAVAANPNGWNKGWHGSYDYKRLSDNSDYLVIMLYDESYNGGPQGPISSKDFFEKSIDYALSQGVPKEKIVASIPFFGRYWQTGNQPGGQGIPNKDIENLIKNYESDVFYDDETKSARAEITIQTGEQATISNQKYLEPGKYYIWYDDEKASQYKLNSIKNHDLKGIASWALGQENPEFWNRYSEILNNYFTDQKKDDVHPNQIVHTNDNVANEQNFGPNEIIKMLKESGDDREKTSNEPITRGELAVILSNILDTKINSKENNAFDDIENYWGKDYINSLSENKKMNFTGENFHPNENATKEFLAKSLDKTLNLPELKDLPKLSFKDLDPKDSSYDIISKLYYLGLIYGKSNSEFSPDSNITINDLSEILERTKKYGYMKKSS</sequence>
<dbReference type="Gene3D" id="3.10.350.10">
    <property type="entry name" value="LysM domain"/>
    <property type="match status" value="1"/>
</dbReference>
<feature type="domain" description="GH18" evidence="8">
    <location>
        <begin position="56"/>
        <end position="382"/>
    </location>
</feature>
<dbReference type="Pfam" id="PF00704">
    <property type="entry name" value="Glyco_hydro_18"/>
    <property type="match status" value="1"/>
</dbReference>
<dbReference type="InterPro" id="IPR001579">
    <property type="entry name" value="Glyco_hydro_18_chit_AS"/>
</dbReference>
<name>A0AA48I1V1_9FIRM</name>
<reference evidence="9" key="1">
    <citation type="journal article" date="2023" name="ISME J.">
        <title>Emergence of putative energy parasites within Clostridia revealed by genome analysis of a novel endosymbiotic clade.</title>
        <authorList>
            <person name="Takahashi K."/>
            <person name="Kuwahara H."/>
            <person name="Horikawa Y."/>
            <person name="Izawa K."/>
            <person name="Kato D."/>
            <person name="Inagaki T."/>
            <person name="Yuki M."/>
            <person name="Ohkuma M."/>
            <person name="Hongoh Y."/>
        </authorList>
    </citation>
    <scope>NUCLEOTIDE SEQUENCE</scope>
    <source>
        <strain evidence="9">CfP3-15</strain>
    </source>
</reference>
<dbReference type="InterPro" id="IPR001223">
    <property type="entry name" value="Glyco_hydro18_cat"/>
</dbReference>
<dbReference type="PROSITE" id="PS01095">
    <property type="entry name" value="GH18_1"/>
    <property type="match status" value="1"/>
</dbReference>
<dbReference type="SUPFAM" id="SSF51445">
    <property type="entry name" value="(Trans)glycosidases"/>
    <property type="match status" value="1"/>
</dbReference>
<feature type="domain" description="LysM" evidence="7">
    <location>
        <begin position="7"/>
        <end position="52"/>
    </location>
</feature>
<dbReference type="KEGG" id="ips:CfP315_0844"/>
<proteinExistence type="inferred from homology"/>
<evidence type="ECO:0000256" key="1">
    <source>
        <dbReference type="ARBA" id="ARBA00022737"/>
    </source>
</evidence>
<dbReference type="Proteomes" id="UP001337580">
    <property type="component" value="Chromosome"/>
</dbReference>
<evidence type="ECO:0000256" key="3">
    <source>
        <dbReference type="ARBA" id="ARBA00023295"/>
    </source>
</evidence>
<evidence type="ECO:0000259" key="6">
    <source>
        <dbReference type="PROSITE" id="PS51272"/>
    </source>
</evidence>